<dbReference type="GO" id="GO:0015159">
    <property type="term" value="F:polysaccharide transmembrane transporter activity"/>
    <property type="evidence" value="ECO:0007669"/>
    <property type="project" value="InterPro"/>
</dbReference>
<dbReference type="PANTHER" id="PTHR33619:SF3">
    <property type="entry name" value="POLYSACCHARIDE EXPORT PROTEIN GFCE-RELATED"/>
    <property type="match status" value="1"/>
</dbReference>
<evidence type="ECO:0000313" key="5">
    <source>
        <dbReference type="Proteomes" id="UP000178082"/>
    </source>
</evidence>
<evidence type="ECO:0000256" key="1">
    <source>
        <dbReference type="ARBA" id="ARBA00022729"/>
    </source>
</evidence>
<dbReference type="Gene3D" id="3.30.1950.10">
    <property type="entry name" value="wza like domain"/>
    <property type="match status" value="1"/>
</dbReference>
<dbReference type="Proteomes" id="UP000178082">
    <property type="component" value="Unassembled WGS sequence"/>
</dbReference>
<sequence length="248" mass="27791">SDYIIGEEDVLQISVWKNPELSTEVVVRPDGKISLPLLDDIQAKGFTPLQLRDVITEKLKDFIEAPDITVIVRGINSFKVYVFVDGVGPQSGAFTLKRETTLLQFLAQIGGTNNIDLEKSYILRNNKKNDINLVDLIEKNDLSMNIDLLPNDTIFIHDNYGGRITVVGEVKNPKTINYRKGMTILDVILDAGGFTDFASQNATKVIRKKGDKSEEIKVKMKDIIEDRKIDKNILINPGDIVIVPEGFF</sequence>
<name>A0A1F7SPM7_9BACT</name>
<evidence type="ECO:0000259" key="3">
    <source>
        <dbReference type="Pfam" id="PF10531"/>
    </source>
</evidence>
<dbReference type="Pfam" id="PF10531">
    <property type="entry name" value="SLBB"/>
    <property type="match status" value="1"/>
</dbReference>
<dbReference type="PANTHER" id="PTHR33619">
    <property type="entry name" value="POLYSACCHARIDE EXPORT PROTEIN GFCE-RELATED"/>
    <property type="match status" value="1"/>
</dbReference>
<dbReference type="AlphaFoldDB" id="A0A1F7SPM7"/>
<accession>A0A1F7SPM7</accession>
<feature type="non-terminal residue" evidence="4">
    <location>
        <position position="1"/>
    </location>
</feature>
<keyword evidence="1" id="KW-0732">Signal</keyword>
<dbReference type="STRING" id="1817883.A3G31_02935"/>
<evidence type="ECO:0000313" key="4">
    <source>
        <dbReference type="EMBL" id="OGL55168.1"/>
    </source>
</evidence>
<gene>
    <name evidence="4" type="ORF">A3G31_02935</name>
</gene>
<organism evidence="4 5">
    <name type="scientific">Candidatus Schekmanbacteria bacterium RIFCSPLOWO2_12_FULL_38_15</name>
    <dbReference type="NCBI Taxonomy" id="1817883"/>
    <lineage>
        <taxon>Bacteria</taxon>
        <taxon>Candidatus Schekmaniibacteriota</taxon>
    </lineage>
</organism>
<dbReference type="InterPro" id="IPR019554">
    <property type="entry name" value="Soluble_ligand-bd"/>
</dbReference>
<proteinExistence type="predicted"/>
<protein>
    <submittedName>
        <fullName evidence="4">Uncharacterized protein</fullName>
    </submittedName>
</protein>
<feature type="domain" description="Soluble ligand binding" evidence="3">
    <location>
        <begin position="164"/>
        <end position="213"/>
    </location>
</feature>
<dbReference type="Pfam" id="PF02563">
    <property type="entry name" value="Poly_export"/>
    <property type="match status" value="1"/>
</dbReference>
<evidence type="ECO:0000259" key="2">
    <source>
        <dbReference type="Pfam" id="PF02563"/>
    </source>
</evidence>
<dbReference type="Gene3D" id="3.10.560.10">
    <property type="entry name" value="Outer membrane lipoprotein wza domain like"/>
    <property type="match status" value="2"/>
</dbReference>
<feature type="domain" description="Polysaccharide export protein N-terminal" evidence="2">
    <location>
        <begin position="1"/>
        <end position="72"/>
    </location>
</feature>
<dbReference type="InterPro" id="IPR003715">
    <property type="entry name" value="Poly_export_N"/>
</dbReference>
<dbReference type="InterPro" id="IPR049712">
    <property type="entry name" value="Poly_export"/>
</dbReference>
<dbReference type="EMBL" id="MGDI01000004">
    <property type="protein sequence ID" value="OGL55168.1"/>
    <property type="molecule type" value="Genomic_DNA"/>
</dbReference>
<comment type="caution">
    <text evidence="4">The sequence shown here is derived from an EMBL/GenBank/DDBJ whole genome shotgun (WGS) entry which is preliminary data.</text>
</comment>
<reference evidence="4 5" key="1">
    <citation type="journal article" date="2016" name="Nat. Commun.">
        <title>Thousands of microbial genomes shed light on interconnected biogeochemical processes in an aquifer system.</title>
        <authorList>
            <person name="Anantharaman K."/>
            <person name="Brown C.T."/>
            <person name="Hug L.A."/>
            <person name="Sharon I."/>
            <person name="Castelle C.J."/>
            <person name="Probst A.J."/>
            <person name="Thomas B.C."/>
            <person name="Singh A."/>
            <person name="Wilkins M.J."/>
            <person name="Karaoz U."/>
            <person name="Brodie E.L."/>
            <person name="Williams K.H."/>
            <person name="Hubbard S.S."/>
            <person name="Banfield J.F."/>
        </authorList>
    </citation>
    <scope>NUCLEOTIDE SEQUENCE [LARGE SCALE GENOMIC DNA]</scope>
</reference>